<evidence type="ECO:0000256" key="5">
    <source>
        <dbReference type="ARBA" id="ARBA00023284"/>
    </source>
</evidence>
<comment type="catalytic activity">
    <reaction evidence="6">
        <text>a hydroperoxide + [thioredoxin]-dithiol = an alcohol + [thioredoxin]-disulfide + H2O</text>
        <dbReference type="Rhea" id="RHEA:62620"/>
        <dbReference type="Rhea" id="RHEA-COMP:10698"/>
        <dbReference type="Rhea" id="RHEA-COMP:10700"/>
        <dbReference type="ChEBI" id="CHEBI:15377"/>
        <dbReference type="ChEBI" id="CHEBI:29950"/>
        <dbReference type="ChEBI" id="CHEBI:30879"/>
        <dbReference type="ChEBI" id="CHEBI:35924"/>
        <dbReference type="ChEBI" id="CHEBI:50058"/>
        <dbReference type="EC" id="1.11.1.24"/>
    </reaction>
</comment>
<keyword evidence="4" id="KW-1015">Disulfide bond</keyword>
<dbReference type="PANTHER" id="PTHR43110:SF1">
    <property type="entry name" value="THIOL PEROXIDASE"/>
    <property type="match status" value="1"/>
</dbReference>
<dbReference type="PANTHER" id="PTHR43110">
    <property type="entry name" value="THIOL PEROXIDASE"/>
    <property type="match status" value="1"/>
</dbReference>
<organism evidence="8 9">
    <name type="scientific">Pseudodesulfovibrio profundus</name>
    <dbReference type="NCBI Taxonomy" id="57320"/>
    <lineage>
        <taxon>Bacteria</taxon>
        <taxon>Pseudomonadati</taxon>
        <taxon>Thermodesulfobacteriota</taxon>
        <taxon>Desulfovibrionia</taxon>
        <taxon>Desulfovibrionales</taxon>
        <taxon>Desulfovibrionaceae</taxon>
    </lineage>
</organism>
<dbReference type="PROSITE" id="PS51352">
    <property type="entry name" value="THIOREDOXIN_2"/>
    <property type="match status" value="1"/>
</dbReference>
<accession>A0A2C8F6R7</accession>
<protein>
    <recommendedName>
        <fullName evidence="6">Thiol peroxidase</fullName>
        <shortName evidence="6">Tpx</shortName>
        <ecNumber evidence="6">1.11.1.24</ecNumber>
    </recommendedName>
    <alternativeName>
        <fullName evidence="6">Peroxiredoxin tpx</fullName>
        <shortName evidence="6">Prx</shortName>
    </alternativeName>
    <alternativeName>
        <fullName evidence="6">Thioredoxin peroxidase</fullName>
    </alternativeName>
    <alternativeName>
        <fullName evidence="6">Thioredoxin-dependent peroxiredoxin</fullName>
    </alternativeName>
</protein>
<comment type="subunit">
    <text evidence="6">Homodimer.</text>
</comment>
<evidence type="ECO:0000313" key="9">
    <source>
        <dbReference type="Proteomes" id="UP000219215"/>
    </source>
</evidence>
<dbReference type="Proteomes" id="UP000219215">
    <property type="component" value="Chromosome DPRO"/>
</dbReference>
<dbReference type="CDD" id="cd03014">
    <property type="entry name" value="PRX_Atyp2cys"/>
    <property type="match status" value="1"/>
</dbReference>
<proteinExistence type="inferred from homology"/>
<dbReference type="EC" id="1.11.1.24" evidence="6"/>
<dbReference type="GO" id="GO:0008379">
    <property type="term" value="F:thioredoxin peroxidase activity"/>
    <property type="evidence" value="ECO:0007669"/>
    <property type="project" value="UniProtKB-UniRule"/>
</dbReference>
<dbReference type="Pfam" id="PF08534">
    <property type="entry name" value="Redoxin"/>
    <property type="match status" value="1"/>
</dbReference>
<feature type="active site" description="Cysteine sulfenic acid (-SOH) intermediate" evidence="6">
    <location>
        <position position="64"/>
    </location>
</feature>
<dbReference type="KEGG" id="pprf:DPRO_1201"/>
<keyword evidence="2 6" id="KW-0049">Antioxidant</keyword>
<comment type="similarity">
    <text evidence="6">Belongs to the peroxiredoxin family. Tpx subfamily.</text>
</comment>
<comment type="function">
    <text evidence="6">Thiol-specific peroxidase that catalyzes the reduction of hydrogen peroxide and organic hydroperoxides to water and alcohols, respectively. Plays a role in cell protection against oxidative stress by detoxifying peroxides.</text>
</comment>
<dbReference type="InterPro" id="IPR002065">
    <property type="entry name" value="TPX"/>
</dbReference>
<dbReference type="RefSeq" id="WP_097011218.1">
    <property type="nucleotide sequence ID" value="NZ_LT907975.1"/>
</dbReference>
<evidence type="ECO:0000256" key="1">
    <source>
        <dbReference type="ARBA" id="ARBA00022559"/>
    </source>
</evidence>
<dbReference type="HAMAP" id="MF_00269">
    <property type="entry name" value="Tpx"/>
    <property type="match status" value="1"/>
</dbReference>
<evidence type="ECO:0000256" key="4">
    <source>
        <dbReference type="ARBA" id="ARBA00023157"/>
    </source>
</evidence>
<comment type="caution">
    <text evidence="6">Lacks conserved residue(s) required for the propagation of feature annotation.</text>
</comment>
<dbReference type="InterPro" id="IPR050455">
    <property type="entry name" value="Tpx_Peroxidase_subfamily"/>
</dbReference>
<dbReference type="SUPFAM" id="SSF52833">
    <property type="entry name" value="Thioredoxin-like"/>
    <property type="match status" value="1"/>
</dbReference>
<dbReference type="InterPro" id="IPR013766">
    <property type="entry name" value="Thioredoxin_domain"/>
</dbReference>
<feature type="domain" description="Thioredoxin" evidence="7">
    <location>
        <begin position="22"/>
        <end position="171"/>
    </location>
</feature>
<dbReference type="OrthoDB" id="9781543at2"/>
<evidence type="ECO:0000256" key="2">
    <source>
        <dbReference type="ARBA" id="ARBA00022862"/>
    </source>
</evidence>
<dbReference type="InterPro" id="IPR036249">
    <property type="entry name" value="Thioredoxin-like_sf"/>
</dbReference>
<dbReference type="PROSITE" id="PS01265">
    <property type="entry name" value="TPX"/>
    <property type="match status" value="1"/>
</dbReference>
<keyword evidence="1 6" id="KW-0575">Peroxidase</keyword>
<name>A0A2C8F6R7_9BACT</name>
<dbReference type="InterPro" id="IPR018219">
    <property type="entry name" value="Tpx_CS"/>
</dbReference>
<evidence type="ECO:0000313" key="8">
    <source>
        <dbReference type="EMBL" id="SOB58087.1"/>
    </source>
</evidence>
<keyword evidence="3 6" id="KW-0560">Oxidoreductase</keyword>
<dbReference type="EMBL" id="LT907975">
    <property type="protein sequence ID" value="SOB58087.1"/>
    <property type="molecule type" value="Genomic_DNA"/>
</dbReference>
<gene>
    <name evidence="6 8" type="primary">tpx</name>
    <name evidence="8" type="ORF">DPRO_1201</name>
</gene>
<keyword evidence="5 6" id="KW-0676">Redox-active center</keyword>
<sequence>MTERNGAITFKGNPLTLIGEEVKVGDTAPDFSLITNDLGPATLADYEGKVLVIASVPSLDTPVCDMETRRFNSEAAALGDDVKILAVSMDLPFAQARWCGAAGADAVQTLSDHKDASFGEGWGALIKELRLLTRAVFVVGKDGKVTYVEYLKEITEEPNYDAALEAVKKLI</sequence>
<reference evidence="9" key="1">
    <citation type="submission" date="2017-09" db="EMBL/GenBank/DDBJ databases">
        <authorList>
            <person name="Regsiter A."/>
            <person name="William W."/>
        </authorList>
    </citation>
    <scope>NUCLEOTIDE SEQUENCE [LARGE SCALE GENOMIC DNA]</scope>
    <source>
        <strain evidence="9">500-1</strain>
    </source>
</reference>
<evidence type="ECO:0000259" key="7">
    <source>
        <dbReference type="PROSITE" id="PS51352"/>
    </source>
</evidence>
<evidence type="ECO:0000256" key="3">
    <source>
        <dbReference type="ARBA" id="ARBA00023002"/>
    </source>
</evidence>
<dbReference type="NCBIfam" id="NF001808">
    <property type="entry name" value="PRK00522.1"/>
    <property type="match status" value="1"/>
</dbReference>
<evidence type="ECO:0000256" key="6">
    <source>
        <dbReference type="HAMAP-Rule" id="MF_00269"/>
    </source>
</evidence>
<dbReference type="AlphaFoldDB" id="A0A2C8F6R7"/>
<keyword evidence="9" id="KW-1185">Reference proteome</keyword>
<dbReference type="Gene3D" id="3.40.30.10">
    <property type="entry name" value="Glutaredoxin"/>
    <property type="match status" value="1"/>
</dbReference>
<dbReference type="InterPro" id="IPR013740">
    <property type="entry name" value="Redoxin"/>
</dbReference>